<accession>B8AVC1</accession>
<evidence type="ECO:0000313" key="3">
    <source>
        <dbReference type="Proteomes" id="UP000007015"/>
    </source>
</evidence>
<dbReference type="Gramene" id="BGIOSGA015915-TA">
    <property type="protein sequence ID" value="BGIOSGA015915-PA"/>
    <property type="gene ID" value="BGIOSGA015915"/>
</dbReference>
<dbReference type="EMBL" id="CM000129">
    <property type="protein sequence ID" value="EEC76789.1"/>
    <property type="molecule type" value="Genomic_DNA"/>
</dbReference>
<dbReference type="HOGENOM" id="CLU_2594065_0_0_1"/>
<name>B8AVC1_ORYSI</name>
<evidence type="ECO:0000256" key="1">
    <source>
        <dbReference type="SAM" id="MobiDB-lite"/>
    </source>
</evidence>
<dbReference type="Proteomes" id="UP000007015">
    <property type="component" value="Chromosome 4"/>
</dbReference>
<keyword evidence="3" id="KW-1185">Reference proteome</keyword>
<reference evidence="2 3" key="1">
    <citation type="journal article" date="2005" name="PLoS Biol.">
        <title>The genomes of Oryza sativa: a history of duplications.</title>
        <authorList>
            <person name="Yu J."/>
            <person name="Wang J."/>
            <person name="Lin W."/>
            <person name="Li S."/>
            <person name="Li H."/>
            <person name="Zhou J."/>
            <person name="Ni P."/>
            <person name="Dong W."/>
            <person name="Hu S."/>
            <person name="Zeng C."/>
            <person name="Zhang J."/>
            <person name="Zhang Y."/>
            <person name="Li R."/>
            <person name="Xu Z."/>
            <person name="Li S."/>
            <person name="Li X."/>
            <person name="Zheng H."/>
            <person name="Cong L."/>
            <person name="Lin L."/>
            <person name="Yin J."/>
            <person name="Geng J."/>
            <person name="Li G."/>
            <person name="Shi J."/>
            <person name="Liu J."/>
            <person name="Lv H."/>
            <person name="Li J."/>
            <person name="Wang J."/>
            <person name="Deng Y."/>
            <person name="Ran L."/>
            <person name="Shi X."/>
            <person name="Wang X."/>
            <person name="Wu Q."/>
            <person name="Li C."/>
            <person name="Ren X."/>
            <person name="Wang J."/>
            <person name="Wang X."/>
            <person name="Li D."/>
            <person name="Liu D."/>
            <person name="Zhang X."/>
            <person name="Ji Z."/>
            <person name="Zhao W."/>
            <person name="Sun Y."/>
            <person name="Zhang Z."/>
            <person name="Bao J."/>
            <person name="Han Y."/>
            <person name="Dong L."/>
            <person name="Ji J."/>
            <person name="Chen P."/>
            <person name="Wu S."/>
            <person name="Liu J."/>
            <person name="Xiao Y."/>
            <person name="Bu D."/>
            <person name="Tan J."/>
            <person name="Yang L."/>
            <person name="Ye C."/>
            <person name="Zhang J."/>
            <person name="Xu J."/>
            <person name="Zhou Y."/>
            <person name="Yu Y."/>
            <person name="Zhang B."/>
            <person name="Zhuang S."/>
            <person name="Wei H."/>
            <person name="Liu B."/>
            <person name="Lei M."/>
            <person name="Yu H."/>
            <person name="Li Y."/>
            <person name="Xu H."/>
            <person name="Wei S."/>
            <person name="He X."/>
            <person name="Fang L."/>
            <person name="Zhang Z."/>
            <person name="Zhang Y."/>
            <person name="Huang X."/>
            <person name="Su Z."/>
            <person name="Tong W."/>
            <person name="Li J."/>
            <person name="Tong Z."/>
            <person name="Li S."/>
            <person name="Ye J."/>
            <person name="Wang L."/>
            <person name="Fang L."/>
            <person name="Lei T."/>
            <person name="Chen C."/>
            <person name="Chen H."/>
            <person name="Xu Z."/>
            <person name="Li H."/>
            <person name="Huang H."/>
            <person name="Zhang F."/>
            <person name="Xu H."/>
            <person name="Li N."/>
            <person name="Zhao C."/>
            <person name="Li S."/>
            <person name="Dong L."/>
            <person name="Huang Y."/>
            <person name="Li L."/>
            <person name="Xi Y."/>
            <person name="Qi Q."/>
            <person name="Li W."/>
            <person name="Zhang B."/>
            <person name="Hu W."/>
            <person name="Zhang Y."/>
            <person name="Tian X."/>
            <person name="Jiao Y."/>
            <person name="Liang X."/>
            <person name="Jin J."/>
            <person name="Gao L."/>
            <person name="Zheng W."/>
            <person name="Hao B."/>
            <person name="Liu S."/>
            <person name="Wang W."/>
            <person name="Yuan L."/>
            <person name="Cao M."/>
            <person name="McDermott J."/>
            <person name="Samudrala R."/>
            <person name="Wang J."/>
            <person name="Wong G.K."/>
            <person name="Yang H."/>
        </authorList>
    </citation>
    <scope>NUCLEOTIDE SEQUENCE [LARGE SCALE GENOMIC DNA]</scope>
    <source>
        <strain evidence="3">cv. 93-11</strain>
    </source>
</reference>
<sequence>MRREVKKGRRESERVEEGWWPVFGHVERGHSGIREWRGHGGGRRVENLLMARSEWREKSYGGWSRRGGGDGQSGRRKVRQ</sequence>
<protein>
    <submittedName>
        <fullName evidence="2">Uncharacterized protein</fullName>
    </submittedName>
</protein>
<feature type="region of interest" description="Disordered" evidence="1">
    <location>
        <begin position="60"/>
        <end position="80"/>
    </location>
</feature>
<organism evidence="2 3">
    <name type="scientific">Oryza sativa subsp. indica</name>
    <name type="common">Rice</name>
    <dbReference type="NCBI Taxonomy" id="39946"/>
    <lineage>
        <taxon>Eukaryota</taxon>
        <taxon>Viridiplantae</taxon>
        <taxon>Streptophyta</taxon>
        <taxon>Embryophyta</taxon>
        <taxon>Tracheophyta</taxon>
        <taxon>Spermatophyta</taxon>
        <taxon>Magnoliopsida</taxon>
        <taxon>Liliopsida</taxon>
        <taxon>Poales</taxon>
        <taxon>Poaceae</taxon>
        <taxon>BOP clade</taxon>
        <taxon>Oryzoideae</taxon>
        <taxon>Oryzeae</taxon>
        <taxon>Oryzinae</taxon>
        <taxon>Oryza</taxon>
        <taxon>Oryza sativa</taxon>
    </lineage>
</organism>
<gene>
    <name evidence="2" type="ORF">OsI_14893</name>
</gene>
<proteinExistence type="predicted"/>
<dbReference type="AlphaFoldDB" id="B8AVC1"/>
<evidence type="ECO:0000313" key="2">
    <source>
        <dbReference type="EMBL" id="EEC76789.1"/>
    </source>
</evidence>